<dbReference type="Pfam" id="PF14384">
    <property type="entry name" value="BrnA_antitoxin"/>
    <property type="match status" value="1"/>
</dbReference>
<comment type="caution">
    <text evidence="1">The sequence shown here is derived from an EMBL/GenBank/DDBJ whole genome shotgun (WGS) entry which is preliminary data.</text>
</comment>
<gene>
    <name evidence="1" type="ORF">GV832_04375</name>
</gene>
<dbReference type="Proteomes" id="UP001193501">
    <property type="component" value="Unassembled WGS sequence"/>
</dbReference>
<dbReference type="EMBL" id="JAABNR010000003">
    <property type="protein sequence ID" value="NBZ86807.1"/>
    <property type="molecule type" value="Genomic_DNA"/>
</dbReference>
<accession>A0AAE4Y7V7</accession>
<keyword evidence="2" id="KW-1185">Reference proteome</keyword>
<dbReference type="AlphaFoldDB" id="A0AAE4Y7V7"/>
<dbReference type="InterPro" id="IPR025528">
    <property type="entry name" value="BrnA_antitoxin"/>
</dbReference>
<proteinExistence type="predicted"/>
<evidence type="ECO:0000313" key="1">
    <source>
        <dbReference type="EMBL" id="NBZ86807.1"/>
    </source>
</evidence>
<name>A0AAE4Y7V7_9RHOB</name>
<evidence type="ECO:0000313" key="2">
    <source>
        <dbReference type="Proteomes" id="UP001193501"/>
    </source>
</evidence>
<organism evidence="1 2">
    <name type="scientific">Stagnihabitans tardus</name>
    <dbReference type="NCBI Taxonomy" id="2699202"/>
    <lineage>
        <taxon>Bacteria</taxon>
        <taxon>Pseudomonadati</taxon>
        <taxon>Pseudomonadota</taxon>
        <taxon>Alphaproteobacteria</taxon>
        <taxon>Rhodobacterales</taxon>
        <taxon>Paracoccaceae</taxon>
        <taxon>Stagnihabitans</taxon>
    </lineage>
</organism>
<protein>
    <recommendedName>
        <fullName evidence="3">BrnA antitoxin family protein</fullName>
    </recommendedName>
</protein>
<reference evidence="1" key="1">
    <citation type="submission" date="2020-01" db="EMBL/GenBank/DDBJ databases">
        <authorList>
            <person name="Chen W.-M."/>
        </authorList>
    </citation>
    <scope>NUCLEOTIDE SEQUENCE</scope>
    <source>
        <strain evidence="1">CYK-10</strain>
    </source>
</reference>
<dbReference type="RefSeq" id="WP_168773618.1">
    <property type="nucleotide sequence ID" value="NZ_JAABNR010000003.1"/>
</dbReference>
<sequence length="96" mass="11076">MNENTIKRYTIEEIRKAKGQTDWDRLATAPDPGPDPDDIEVDWATARIVTPEPKQALSIRLDKDLIDFFKDQGKGYQTRINAVLRAYMEAQKGLRR</sequence>
<evidence type="ECO:0008006" key="3">
    <source>
        <dbReference type="Google" id="ProtNLM"/>
    </source>
</evidence>